<dbReference type="Proteomes" id="UP001055940">
    <property type="component" value="Chromosome"/>
</dbReference>
<feature type="region of interest" description="Disordered" evidence="1">
    <location>
        <begin position="1"/>
        <end position="20"/>
    </location>
</feature>
<name>A0ABY5D857_9ACTN</name>
<accession>A0ABY5D857</accession>
<evidence type="ECO:0000313" key="2">
    <source>
        <dbReference type="EMBL" id="USY19683.1"/>
    </source>
</evidence>
<protein>
    <submittedName>
        <fullName evidence="2">Uncharacterized protein</fullName>
    </submittedName>
</protein>
<keyword evidence="3" id="KW-1185">Reference proteome</keyword>
<dbReference type="RefSeq" id="WP_254418875.1">
    <property type="nucleotide sequence ID" value="NZ_CP099837.1"/>
</dbReference>
<evidence type="ECO:0000313" key="3">
    <source>
        <dbReference type="Proteomes" id="UP001055940"/>
    </source>
</evidence>
<proteinExistence type="predicted"/>
<dbReference type="EMBL" id="CP099837">
    <property type="protein sequence ID" value="USY19683.1"/>
    <property type="molecule type" value="Genomic_DNA"/>
</dbReference>
<evidence type="ECO:0000256" key="1">
    <source>
        <dbReference type="SAM" id="MobiDB-lite"/>
    </source>
</evidence>
<gene>
    <name evidence="2" type="ORF">NE857_31390</name>
</gene>
<feature type="compositionally biased region" description="Basic and acidic residues" evidence="1">
    <location>
        <begin position="1"/>
        <end position="10"/>
    </location>
</feature>
<organism evidence="2 3">
    <name type="scientific">Nocardiopsis exhalans</name>
    <dbReference type="NCBI Taxonomy" id="163604"/>
    <lineage>
        <taxon>Bacteria</taxon>
        <taxon>Bacillati</taxon>
        <taxon>Actinomycetota</taxon>
        <taxon>Actinomycetes</taxon>
        <taxon>Streptosporangiales</taxon>
        <taxon>Nocardiopsidaceae</taxon>
        <taxon>Nocardiopsis</taxon>
    </lineage>
</organism>
<sequence>MKLRPPDPAHRRAATPTHPGHCPRCARLSVTLDTLPPHVAYIPYESNPGHWVIIARDGITYEELALAYARWLPAWARARIWTPLGVTDPAVDLAAHHQERWWDPEWPVHSHGLAAMEAAAAAGGYVIPWPHAWLLDTPA</sequence>
<reference evidence="2" key="1">
    <citation type="submission" date="2022-06" db="EMBL/GenBank/DDBJ databases">
        <authorList>
            <person name="Ping M."/>
        </authorList>
    </citation>
    <scope>NUCLEOTIDE SEQUENCE</scope>
    <source>
        <strain evidence="2">JCM11759T</strain>
    </source>
</reference>